<feature type="region of interest" description="Disordered" evidence="3">
    <location>
        <begin position="157"/>
        <end position="176"/>
    </location>
</feature>
<evidence type="ECO:0000256" key="1">
    <source>
        <dbReference type="ARBA" id="ARBA00006215"/>
    </source>
</evidence>
<dbReference type="InterPro" id="IPR032732">
    <property type="entry name" value="SPATA6_N"/>
</dbReference>
<dbReference type="GO" id="GO:0007283">
    <property type="term" value="P:spermatogenesis"/>
    <property type="evidence" value="ECO:0007669"/>
    <property type="project" value="InterPro"/>
</dbReference>
<accession>A0AAD9KZP2</accession>
<dbReference type="GO" id="GO:0032027">
    <property type="term" value="F:myosin light chain binding"/>
    <property type="evidence" value="ECO:0007669"/>
    <property type="project" value="InterPro"/>
</dbReference>
<dbReference type="GO" id="GO:0120212">
    <property type="term" value="C:sperm head-tail coupling apparatus"/>
    <property type="evidence" value="ECO:0007669"/>
    <property type="project" value="InterPro"/>
</dbReference>
<feature type="compositionally biased region" description="Basic residues" evidence="3">
    <location>
        <begin position="158"/>
        <end position="173"/>
    </location>
</feature>
<sequence>MDVTSLQVSCPGVWLHSREDVFVRFTLFGQIRTTRRVAPIFPLLFCETFVFDKVFYGAQTPSQVADDLLCENVQVELLQDSLTSVCGRRLAVYIRNAADFLYPDPVAMPRCCGCKDRDILMERSFDFPGISPKLEFSTTTTIKETYSPYNDAELWRSSTRKSRSTSRQSRPRSRSACCPRNCCCALCCPPSSLGACCKSPCCVLRLCGKPLCRQPSSGCKTRCCPLRPCCKTPLCCPPRFCCTYLKCPPKRRCCYSPPFCWPCTKPCSPSCLRPCPLKPCSPCRLPCRPCSPCLCPPRRCSPCPPKRCSPCPPKRCSPCPCPTKCCSPRPCSPCCVPCPCTSPTAVCETLPPCPRYCFPVHPRCRSASRKGKYDQATIASISRSRSVSPKWCPKLDYDCCDDLTDRPPFVVRKAEFQKLVGRTPGSKKLKSKYAKKTRRGRSISPRPRSRCTVECIHCDGLFPESQCTLCRVYRRYTGRPYSYHYAPGCCCYSKVTLSTVICVLLESVTA</sequence>
<evidence type="ECO:0000256" key="2">
    <source>
        <dbReference type="ARBA" id="ARBA00022553"/>
    </source>
</evidence>
<keyword evidence="2" id="KW-0597">Phosphoprotein</keyword>
<dbReference type="Pfam" id="PF14909">
    <property type="entry name" value="SPATA6"/>
    <property type="match status" value="1"/>
</dbReference>
<protein>
    <recommendedName>
        <fullName evidence="4">Spermatogenesis-associated protein 6 N-terminal domain-containing protein</fullName>
    </recommendedName>
</protein>
<reference evidence="5" key="1">
    <citation type="journal article" date="2023" name="Mol. Biol. Evol.">
        <title>Third-Generation Sequencing Reveals the Adaptive Role of the Epigenome in Three Deep-Sea Polychaetes.</title>
        <authorList>
            <person name="Perez M."/>
            <person name="Aroh O."/>
            <person name="Sun Y."/>
            <person name="Lan Y."/>
            <person name="Juniper S.K."/>
            <person name="Young C.R."/>
            <person name="Angers B."/>
            <person name="Qian P.Y."/>
        </authorList>
    </citation>
    <scope>NUCLEOTIDE SEQUENCE</scope>
    <source>
        <strain evidence="5">R07B-5</strain>
    </source>
</reference>
<dbReference type="PANTHER" id="PTHR16435">
    <property type="entry name" value="SPERMATOGENESIS-ASSOCIATED PROTEIN 6 SPATA6"/>
    <property type="match status" value="1"/>
</dbReference>
<evidence type="ECO:0000313" key="5">
    <source>
        <dbReference type="EMBL" id="KAK2179850.1"/>
    </source>
</evidence>
<organism evidence="5 6">
    <name type="scientific">Ridgeia piscesae</name>
    <name type="common">Tubeworm</name>
    <dbReference type="NCBI Taxonomy" id="27915"/>
    <lineage>
        <taxon>Eukaryota</taxon>
        <taxon>Metazoa</taxon>
        <taxon>Spiralia</taxon>
        <taxon>Lophotrochozoa</taxon>
        <taxon>Annelida</taxon>
        <taxon>Polychaeta</taxon>
        <taxon>Sedentaria</taxon>
        <taxon>Canalipalpata</taxon>
        <taxon>Sabellida</taxon>
        <taxon>Siboglinidae</taxon>
        <taxon>Ridgeia</taxon>
    </lineage>
</organism>
<proteinExistence type="inferred from homology"/>
<evidence type="ECO:0000313" key="6">
    <source>
        <dbReference type="Proteomes" id="UP001209878"/>
    </source>
</evidence>
<comment type="similarity">
    <text evidence="1">Belongs to the SPATA6 family.</text>
</comment>
<dbReference type="PANTHER" id="PTHR16435:SF6">
    <property type="entry name" value="IP09370P"/>
    <property type="match status" value="1"/>
</dbReference>
<gene>
    <name evidence="5" type="ORF">NP493_469g01016</name>
</gene>
<dbReference type="AlphaFoldDB" id="A0AAD9KZP2"/>
<comment type="caution">
    <text evidence="5">The sequence shown here is derived from an EMBL/GenBank/DDBJ whole genome shotgun (WGS) entry which is preliminary data.</text>
</comment>
<dbReference type="EMBL" id="JAODUO010000469">
    <property type="protein sequence ID" value="KAK2179850.1"/>
    <property type="molecule type" value="Genomic_DNA"/>
</dbReference>
<feature type="domain" description="Spermatogenesis-associated protein 6 N-terminal" evidence="4">
    <location>
        <begin position="7"/>
        <end position="142"/>
    </location>
</feature>
<dbReference type="InterPro" id="IPR042769">
    <property type="entry name" value="SPATA6_fam"/>
</dbReference>
<dbReference type="Proteomes" id="UP001209878">
    <property type="component" value="Unassembled WGS sequence"/>
</dbReference>
<keyword evidence="6" id="KW-1185">Reference proteome</keyword>
<evidence type="ECO:0000259" key="4">
    <source>
        <dbReference type="Pfam" id="PF14909"/>
    </source>
</evidence>
<name>A0AAD9KZP2_RIDPI</name>
<evidence type="ECO:0000256" key="3">
    <source>
        <dbReference type="SAM" id="MobiDB-lite"/>
    </source>
</evidence>